<dbReference type="PANTHER" id="PTHR31286:SF167">
    <property type="entry name" value="OS09G0268800 PROTEIN"/>
    <property type="match status" value="1"/>
</dbReference>
<evidence type="ECO:0000313" key="3">
    <source>
        <dbReference type="Proteomes" id="UP001459277"/>
    </source>
</evidence>
<protein>
    <recommendedName>
        <fullName evidence="1">Zinc knuckle CX2CX4HX4C domain-containing protein</fullName>
    </recommendedName>
</protein>
<dbReference type="PANTHER" id="PTHR31286">
    <property type="entry name" value="GLYCINE-RICH CELL WALL STRUCTURAL PROTEIN 1.8-LIKE"/>
    <property type="match status" value="1"/>
</dbReference>
<evidence type="ECO:0000259" key="1">
    <source>
        <dbReference type="Pfam" id="PF14392"/>
    </source>
</evidence>
<keyword evidence="3" id="KW-1185">Reference proteome</keyword>
<gene>
    <name evidence="2" type="ORF">SO802_032186</name>
</gene>
<organism evidence="2 3">
    <name type="scientific">Lithocarpus litseifolius</name>
    <dbReference type="NCBI Taxonomy" id="425828"/>
    <lineage>
        <taxon>Eukaryota</taxon>
        <taxon>Viridiplantae</taxon>
        <taxon>Streptophyta</taxon>
        <taxon>Embryophyta</taxon>
        <taxon>Tracheophyta</taxon>
        <taxon>Spermatophyta</taxon>
        <taxon>Magnoliopsida</taxon>
        <taxon>eudicotyledons</taxon>
        <taxon>Gunneridae</taxon>
        <taxon>Pentapetalae</taxon>
        <taxon>rosids</taxon>
        <taxon>fabids</taxon>
        <taxon>Fagales</taxon>
        <taxon>Fagaceae</taxon>
        <taxon>Lithocarpus</taxon>
    </lineage>
</organism>
<reference evidence="2 3" key="1">
    <citation type="submission" date="2024-01" db="EMBL/GenBank/DDBJ databases">
        <title>A telomere-to-telomere, gap-free genome of sweet tea (Lithocarpus litseifolius).</title>
        <authorList>
            <person name="Zhou J."/>
        </authorList>
    </citation>
    <scope>NUCLEOTIDE SEQUENCE [LARGE SCALE GENOMIC DNA]</scope>
    <source>
        <strain evidence="2">Zhou-2022a</strain>
        <tissue evidence="2">Leaf</tissue>
    </source>
</reference>
<comment type="caution">
    <text evidence="2">The sequence shown here is derived from an EMBL/GenBank/DDBJ whole genome shotgun (WGS) entry which is preliminary data.</text>
</comment>
<dbReference type="Pfam" id="PF14392">
    <property type="entry name" value="zf-CCHC_4"/>
    <property type="match status" value="1"/>
</dbReference>
<accession>A0AAW2BQV8</accession>
<dbReference type="Proteomes" id="UP001459277">
    <property type="component" value="Unassembled WGS sequence"/>
</dbReference>
<dbReference type="EMBL" id="JAZDWU010000011">
    <property type="protein sequence ID" value="KAK9987235.1"/>
    <property type="molecule type" value="Genomic_DNA"/>
</dbReference>
<dbReference type="InterPro" id="IPR025836">
    <property type="entry name" value="Zn_knuckle_CX2CX4HX4C"/>
</dbReference>
<name>A0AAW2BQV8_9ROSI</name>
<dbReference type="AlphaFoldDB" id="A0AAW2BQV8"/>
<evidence type="ECO:0000313" key="2">
    <source>
        <dbReference type="EMBL" id="KAK9987235.1"/>
    </source>
</evidence>
<proteinExistence type="predicted"/>
<dbReference type="InterPro" id="IPR040256">
    <property type="entry name" value="At4g02000-like"/>
</dbReference>
<feature type="domain" description="Zinc knuckle CX2CX4HX4C" evidence="1">
    <location>
        <begin position="77"/>
        <end position="104"/>
    </location>
</feature>
<sequence length="159" mass="17616">MAHLLHQSRKVHGLPELWKSLDNLRKIGEKAGKVLEVDLAGEGDGTWRRFIRVQVEVDLLKPLMPGVFLPRSNLPATWIGLKYEKLADVCYCCSLVGHETRTCQGKTFLLRNPFGLEFVATGPWLRAENNGIPTEAFSEPIRIVAPADGDAVSQTVPQG</sequence>